<evidence type="ECO:0000259" key="3">
    <source>
        <dbReference type="PROSITE" id="PS51918"/>
    </source>
</evidence>
<dbReference type="SFLD" id="SFLDG01065">
    <property type="entry name" value="anaerobic_coproporphyrinogen-I"/>
    <property type="match status" value="1"/>
</dbReference>
<dbReference type="KEGG" id="tai:Taci_0766"/>
<dbReference type="GO" id="GO:0051539">
    <property type="term" value="F:4 iron, 4 sulfur cluster binding"/>
    <property type="evidence" value="ECO:0007669"/>
    <property type="project" value="UniProtKB-UniRule"/>
</dbReference>
<gene>
    <name evidence="4" type="ordered locus">Taci_0766</name>
</gene>
<dbReference type="Gene3D" id="3.30.750.200">
    <property type="match status" value="1"/>
</dbReference>
<dbReference type="PROSITE" id="PS51918">
    <property type="entry name" value="RADICAL_SAM"/>
    <property type="match status" value="1"/>
</dbReference>
<dbReference type="EnsemblBacteria" id="ACZ18999">
    <property type="protein sequence ID" value="ACZ18999"/>
    <property type="gene ID" value="Taci_0766"/>
</dbReference>
<comment type="function">
    <text evidence="2">Probably acts as a heme chaperone, transferring heme to an unknown acceptor. Binds one molecule of heme per monomer, possibly covalently. Binds 1 [4Fe-4S] cluster. The cluster is coordinated with 3 cysteines and an exchangeable S-adenosyl-L-methionine.</text>
</comment>
<evidence type="ECO:0000256" key="1">
    <source>
        <dbReference type="ARBA" id="ARBA00006100"/>
    </source>
</evidence>
<dbReference type="CDD" id="cd01335">
    <property type="entry name" value="Radical_SAM"/>
    <property type="match status" value="1"/>
</dbReference>
<dbReference type="SMART" id="SM00729">
    <property type="entry name" value="Elp3"/>
    <property type="match status" value="1"/>
</dbReference>
<proteinExistence type="inferred from homology"/>
<keyword evidence="2" id="KW-0949">S-adenosyl-L-methionine</keyword>
<keyword evidence="5" id="KW-1185">Reference proteome</keyword>
<keyword evidence="4" id="KW-0560">Oxidoreductase</keyword>
<dbReference type="PATRIC" id="fig|525903.6.peg.767"/>
<dbReference type="SUPFAM" id="SSF102114">
    <property type="entry name" value="Radical SAM enzymes"/>
    <property type="match status" value="1"/>
</dbReference>
<dbReference type="eggNOG" id="COG0635">
    <property type="taxonomic scope" value="Bacteria"/>
</dbReference>
<dbReference type="InterPro" id="IPR058240">
    <property type="entry name" value="rSAM_sf"/>
</dbReference>
<dbReference type="AlphaFoldDB" id="D1B9P6"/>
<comment type="similarity">
    <text evidence="1">Belongs to the anaerobic coproporphyrinogen-III oxidase family. HemW subfamily.</text>
</comment>
<dbReference type="Proteomes" id="UP000002030">
    <property type="component" value="Chromosome"/>
</dbReference>
<feature type="domain" description="Radical SAM core" evidence="3">
    <location>
        <begin position="1"/>
        <end position="228"/>
    </location>
</feature>
<keyword evidence="2" id="KW-0143">Chaperone</keyword>
<sequence>MGERGISIYVHVPFCTRKCLYCSFPSAPMGKGDQEAYLEGLSKEMGSWSRQLRRPRVHTIYFGGGTPSKLSPGGWERLMGDLGQSFDLSGVREITFEANPESLGVDLLKCWTEVSPGPLRVSLGVQSFLDRELRRLGRVHTASDAVRASEMVLRAGIPLSVDLMFRLPGQSLRDFSYSLKMAVGLGVDHLSAYELTVEEGTPFGDMDLELPPDGYGFYRYLQWYLGRRGFVQYEVSNFARPGAFRVHNLRYWLGGDFLGLGPGAWSCIGEARYGNHPSLGGWLRLVEASGRGTCCGEILEGARRRAERAILALRTSFGWAPEGRDDPLACRLEPLMGDLVALQGGRYVLTPRGFRVANLIWEILLP</sequence>
<dbReference type="InterPro" id="IPR006638">
    <property type="entry name" value="Elp3/MiaA/NifB-like_rSAM"/>
</dbReference>
<evidence type="ECO:0000313" key="5">
    <source>
        <dbReference type="Proteomes" id="UP000002030"/>
    </source>
</evidence>
<dbReference type="GO" id="GO:0006779">
    <property type="term" value="P:porphyrin-containing compound biosynthetic process"/>
    <property type="evidence" value="ECO:0007669"/>
    <property type="project" value="InterPro"/>
</dbReference>
<dbReference type="SFLD" id="SFLDS00029">
    <property type="entry name" value="Radical_SAM"/>
    <property type="match status" value="1"/>
</dbReference>
<evidence type="ECO:0000313" key="4">
    <source>
        <dbReference type="EMBL" id="ACZ18999.1"/>
    </source>
</evidence>
<dbReference type="STRING" id="525903.Taci_0766"/>
<dbReference type="GO" id="GO:0046872">
    <property type="term" value="F:metal ion binding"/>
    <property type="evidence" value="ECO:0007669"/>
    <property type="project" value="UniProtKB-UniRule"/>
</dbReference>
<dbReference type="SFLD" id="SFLDF00562">
    <property type="entry name" value="HemN-like__clustered_with_heat"/>
    <property type="match status" value="1"/>
</dbReference>
<dbReference type="Pfam" id="PF04055">
    <property type="entry name" value="Radical_SAM"/>
    <property type="match status" value="1"/>
</dbReference>
<dbReference type="PANTHER" id="PTHR13932">
    <property type="entry name" value="COPROPORPHYRINIGEN III OXIDASE"/>
    <property type="match status" value="1"/>
</dbReference>
<dbReference type="PANTHER" id="PTHR13932:SF5">
    <property type="entry name" value="RADICAL S-ADENOSYL METHIONINE DOMAIN-CONTAINING PROTEIN 1, MITOCHONDRIAL"/>
    <property type="match status" value="1"/>
</dbReference>
<dbReference type="OrthoDB" id="9808022at2"/>
<dbReference type="InterPro" id="IPR007197">
    <property type="entry name" value="rSAM"/>
</dbReference>
<keyword evidence="2" id="KW-0408">Iron</keyword>
<accession>D1B9P6</accession>
<reference evidence="4 5" key="1">
    <citation type="journal article" date="2009" name="Stand. Genomic Sci.">
        <title>Complete genome sequence of Thermanaerovibrio acidaminovorans type strain (Su883).</title>
        <authorList>
            <person name="Chovatia M."/>
            <person name="Sikorski J."/>
            <person name="Schroder M."/>
            <person name="Lapidus A."/>
            <person name="Nolan M."/>
            <person name="Tice H."/>
            <person name="Glavina Del Rio T."/>
            <person name="Copeland A."/>
            <person name="Cheng J.F."/>
            <person name="Lucas S."/>
            <person name="Chen F."/>
            <person name="Bruce D."/>
            <person name="Goodwin L."/>
            <person name="Pitluck S."/>
            <person name="Ivanova N."/>
            <person name="Mavromatis K."/>
            <person name="Ovchinnikova G."/>
            <person name="Pati A."/>
            <person name="Chen A."/>
            <person name="Palaniappan K."/>
            <person name="Land M."/>
            <person name="Hauser L."/>
            <person name="Chang Y.J."/>
            <person name="Jeffries C.D."/>
            <person name="Chain P."/>
            <person name="Saunders E."/>
            <person name="Detter J.C."/>
            <person name="Brettin T."/>
            <person name="Rohde M."/>
            <person name="Goker M."/>
            <person name="Spring S."/>
            <person name="Bristow J."/>
            <person name="Markowitz V."/>
            <person name="Hugenholtz P."/>
            <person name="Kyrpides N.C."/>
            <person name="Klenk H.P."/>
            <person name="Eisen J.A."/>
        </authorList>
    </citation>
    <scope>NUCLEOTIDE SEQUENCE [LARGE SCALE GENOMIC DNA]</scope>
    <source>
        <strain evidence="5">ATCC 49978 / DSM 6589 / Su883</strain>
    </source>
</reference>
<dbReference type="GO" id="GO:0004109">
    <property type="term" value="F:coproporphyrinogen oxidase activity"/>
    <property type="evidence" value="ECO:0007669"/>
    <property type="project" value="InterPro"/>
</dbReference>
<dbReference type="EMBL" id="CP001818">
    <property type="protein sequence ID" value="ACZ18999.1"/>
    <property type="molecule type" value="Genomic_DNA"/>
</dbReference>
<dbReference type="NCBIfam" id="TIGR00539">
    <property type="entry name" value="hemN_rel"/>
    <property type="match status" value="1"/>
</dbReference>
<keyword evidence="2" id="KW-0411">Iron-sulfur</keyword>
<dbReference type="InterPro" id="IPR034505">
    <property type="entry name" value="Coproporphyrinogen-III_oxidase"/>
</dbReference>
<keyword evidence="2" id="KW-0349">Heme</keyword>
<name>D1B9P6_THEAS</name>
<dbReference type="RefSeq" id="WP_012869514.1">
    <property type="nucleotide sequence ID" value="NC_013522.1"/>
</dbReference>
<keyword evidence="2" id="KW-0963">Cytoplasm</keyword>
<dbReference type="HOGENOM" id="CLU_027579_2_2_0"/>
<organism evidence="4 5">
    <name type="scientific">Thermanaerovibrio acidaminovorans (strain ATCC 49978 / DSM 6589 / Su883)</name>
    <name type="common">Selenomonas acidaminovorans</name>
    <dbReference type="NCBI Taxonomy" id="525903"/>
    <lineage>
        <taxon>Bacteria</taxon>
        <taxon>Thermotogati</taxon>
        <taxon>Synergistota</taxon>
        <taxon>Synergistia</taxon>
        <taxon>Synergistales</taxon>
        <taxon>Synergistaceae</taxon>
        <taxon>Thermanaerovibrio</taxon>
    </lineage>
</organism>
<evidence type="ECO:0000256" key="2">
    <source>
        <dbReference type="RuleBase" id="RU364116"/>
    </source>
</evidence>
<protein>
    <recommendedName>
        <fullName evidence="2">Heme chaperone HemW</fullName>
    </recommendedName>
</protein>
<keyword evidence="2" id="KW-0004">4Fe-4S</keyword>
<dbReference type="GO" id="GO:0005737">
    <property type="term" value="C:cytoplasm"/>
    <property type="evidence" value="ECO:0007669"/>
    <property type="project" value="UniProtKB-SubCell"/>
</dbReference>
<comment type="subcellular location">
    <subcellularLocation>
        <location evidence="2">Cytoplasm</location>
    </subcellularLocation>
</comment>
<keyword evidence="2" id="KW-0479">Metal-binding</keyword>
<dbReference type="InterPro" id="IPR004559">
    <property type="entry name" value="HemW-like"/>
</dbReference>